<dbReference type="OMA" id="HARNDVK"/>
<gene>
    <name evidence="2" type="ORF">PGLA1383_LOCUS17906</name>
</gene>
<dbReference type="EMBL" id="CAJNNV010011252">
    <property type="protein sequence ID" value="CAE8599560.1"/>
    <property type="molecule type" value="Genomic_DNA"/>
</dbReference>
<evidence type="ECO:0000313" key="3">
    <source>
        <dbReference type="Proteomes" id="UP000654075"/>
    </source>
</evidence>
<comment type="caution">
    <text evidence="2">The sequence shown here is derived from an EMBL/GenBank/DDBJ whole genome shotgun (WGS) entry which is preliminary data.</text>
</comment>
<reference evidence="2" key="1">
    <citation type="submission" date="2021-02" db="EMBL/GenBank/DDBJ databases">
        <authorList>
            <person name="Dougan E. K."/>
            <person name="Rhodes N."/>
            <person name="Thang M."/>
            <person name="Chan C."/>
        </authorList>
    </citation>
    <scope>NUCLEOTIDE SEQUENCE</scope>
</reference>
<keyword evidence="3" id="KW-1185">Reference proteome</keyword>
<feature type="compositionally biased region" description="Polar residues" evidence="1">
    <location>
        <begin position="34"/>
        <end position="54"/>
    </location>
</feature>
<dbReference type="AlphaFoldDB" id="A0A813EG67"/>
<name>A0A813EG67_POLGL</name>
<feature type="region of interest" description="Disordered" evidence="1">
    <location>
        <begin position="17"/>
        <end position="55"/>
    </location>
</feature>
<feature type="non-terminal residue" evidence="2">
    <location>
        <position position="1"/>
    </location>
</feature>
<sequence>MRSAAKLETMMRRLTINPAMSQQEDSFPAGSKTLPMTAQETKQSDSTLPTSEPSPQCIAHQEVAPKCCAIGRSPGNVKRPEDAFLRGLRSMQATLKAMSRESRREAIGQLSAALRAKLLRFMEEERADEPVVAAASAKPSTLRRAPRRLLRGITNSAAVSDHGSPFVNGWPPSPHGRRVSLVAEADSQAPCGLKRKLWSGTAAGGVCQVHQGPSGKTLYFARITVGGIAVNSRATGCLQVAQHQRDILQACLQTRTGDHAIRRLVSPADASAMLLETFGGRPAGPAEAGRQEAMKAVSQEGMTGELRQETWSFRALVDARAWVGQILSSRTVHSAEEAVALRRKLEAARGQGWEALRLELSMCLPERAPRCGAAPTSGSNLSVRLAALDAQHVRQQRLRSLRAQGRREQAEARAVAKQSRLAHRAK</sequence>
<accession>A0A813EG67</accession>
<dbReference type="Proteomes" id="UP000654075">
    <property type="component" value="Unassembled WGS sequence"/>
</dbReference>
<proteinExistence type="predicted"/>
<protein>
    <submittedName>
        <fullName evidence="2">Uncharacterized protein</fullName>
    </submittedName>
</protein>
<evidence type="ECO:0000313" key="2">
    <source>
        <dbReference type="EMBL" id="CAE8599560.1"/>
    </source>
</evidence>
<evidence type="ECO:0000256" key="1">
    <source>
        <dbReference type="SAM" id="MobiDB-lite"/>
    </source>
</evidence>
<organism evidence="2 3">
    <name type="scientific">Polarella glacialis</name>
    <name type="common">Dinoflagellate</name>
    <dbReference type="NCBI Taxonomy" id="89957"/>
    <lineage>
        <taxon>Eukaryota</taxon>
        <taxon>Sar</taxon>
        <taxon>Alveolata</taxon>
        <taxon>Dinophyceae</taxon>
        <taxon>Suessiales</taxon>
        <taxon>Suessiaceae</taxon>
        <taxon>Polarella</taxon>
    </lineage>
</organism>
<feature type="region of interest" description="Disordered" evidence="1">
    <location>
        <begin position="398"/>
        <end position="426"/>
    </location>
</feature>